<dbReference type="AlphaFoldDB" id="A0AAV3PT39"/>
<sequence length="153" mass="16746">MARTKCTAPARPSPSHKWSKSAGGRGEVRLPPSSPPSSSSFARPVVGLLAPRPSLDKAKHDVVLSLLDTVPPGPRSHIEGDWVVLWLSGLLRGFSAVVIGPLLRSIHPSTKNPWNWVNVCPKNASRWRRWNMSCKVSAFKSPRLPTIVGRFPC</sequence>
<evidence type="ECO:0000313" key="2">
    <source>
        <dbReference type="EMBL" id="GAA0154954.1"/>
    </source>
</evidence>
<proteinExistence type="predicted"/>
<name>A0AAV3PT39_LITER</name>
<reference evidence="2 3" key="1">
    <citation type="submission" date="2024-01" db="EMBL/GenBank/DDBJ databases">
        <title>The complete chloroplast genome sequence of Lithospermum erythrorhizon: insights into the phylogenetic relationship among Boraginaceae species and the maternal lineages of purple gromwells.</title>
        <authorList>
            <person name="Okada T."/>
            <person name="Watanabe K."/>
        </authorList>
    </citation>
    <scope>NUCLEOTIDE SEQUENCE [LARGE SCALE GENOMIC DNA]</scope>
</reference>
<accession>A0AAV3PT39</accession>
<dbReference type="Proteomes" id="UP001454036">
    <property type="component" value="Unassembled WGS sequence"/>
</dbReference>
<comment type="caution">
    <text evidence="2">The sequence shown here is derived from an EMBL/GenBank/DDBJ whole genome shotgun (WGS) entry which is preliminary data.</text>
</comment>
<dbReference type="EMBL" id="BAABME010034075">
    <property type="protein sequence ID" value="GAA0154954.1"/>
    <property type="molecule type" value="Genomic_DNA"/>
</dbReference>
<protein>
    <submittedName>
        <fullName evidence="2">Uncharacterized protein</fullName>
    </submittedName>
</protein>
<gene>
    <name evidence="2" type="ORF">LIER_43299</name>
</gene>
<evidence type="ECO:0000256" key="1">
    <source>
        <dbReference type="SAM" id="MobiDB-lite"/>
    </source>
</evidence>
<organism evidence="2 3">
    <name type="scientific">Lithospermum erythrorhizon</name>
    <name type="common">Purple gromwell</name>
    <name type="synonym">Lithospermum officinale var. erythrorhizon</name>
    <dbReference type="NCBI Taxonomy" id="34254"/>
    <lineage>
        <taxon>Eukaryota</taxon>
        <taxon>Viridiplantae</taxon>
        <taxon>Streptophyta</taxon>
        <taxon>Embryophyta</taxon>
        <taxon>Tracheophyta</taxon>
        <taxon>Spermatophyta</taxon>
        <taxon>Magnoliopsida</taxon>
        <taxon>eudicotyledons</taxon>
        <taxon>Gunneridae</taxon>
        <taxon>Pentapetalae</taxon>
        <taxon>asterids</taxon>
        <taxon>lamiids</taxon>
        <taxon>Boraginales</taxon>
        <taxon>Boraginaceae</taxon>
        <taxon>Boraginoideae</taxon>
        <taxon>Lithospermeae</taxon>
        <taxon>Lithospermum</taxon>
    </lineage>
</organism>
<evidence type="ECO:0000313" key="3">
    <source>
        <dbReference type="Proteomes" id="UP001454036"/>
    </source>
</evidence>
<keyword evidence="3" id="KW-1185">Reference proteome</keyword>
<feature type="region of interest" description="Disordered" evidence="1">
    <location>
        <begin position="1"/>
        <end position="41"/>
    </location>
</feature>